<sequence length="206" mass="22881">MEDLVELVNVLKSTLDFLGDELDLELPTIVVIGEASVGKSSVIDSLIGIDLLPKGPNITTKCPTVIELVQEDGPALTFRIVEIPGLIGAENSENLPRHLMIEELIKEHISQDNIIIFAVVDAKTDVKSSEIFKIIDKMGKMPDTVGIVSKIDLSESDDVKRIVENRLVVPGKGWILVKNRGDNEREVKSLETAQNDEMEYIKQYFQ</sequence>
<dbReference type="GO" id="GO:0005874">
    <property type="term" value="C:microtubule"/>
    <property type="evidence" value="ECO:0007669"/>
    <property type="project" value="TreeGrafter"/>
</dbReference>
<reference evidence="2 3" key="1">
    <citation type="journal article" date="2014" name="Genome Biol. Evol.">
        <title>The genome of the myxosporean Thelohanellus kitauei shows adaptations to nutrient acquisition within its fish host.</title>
        <authorList>
            <person name="Yang Y."/>
            <person name="Xiong J."/>
            <person name="Zhou Z."/>
            <person name="Huo F."/>
            <person name="Miao W."/>
            <person name="Ran C."/>
            <person name="Liu Y."/>
            <person name="Zhang J."/>
            <person name="Feng J."/>
            <person name="Wang M."/>
            <person name="Wang M."/>
            <person name="Wang L."/>
            <person name="Yao B."/>
        </authorList>
    </citation>
    <scope>NUCLEOTIDE SEQUENCE [LARGE SCALE GENOMIC DNA]</scope>
    <source>
        <strain evidence="2">Wuqing</strain>
    </source>
</reference>
<dbReference type="Proteomes" id="UP000031668">
    <property type="component" value="Unassembled WGS sequence"/>
</dbReference>
<feature type="domain" description="Dynamin GTPase" evidence="1">
    <location>
        <begin position="1"/>
        <end position="188"/>
    </location>
</feature>
<dbReference type="GO" id="GO:0005525">
    <property type="term" value="F:GTP binding"/>
    <property type="evidence" value="ECO:0007669"/>
    <property type="project" value="InterPro"/>
</dbReference>
<dbReference type="PRINTS" id="PR00195">
    <property type="entry name" value="DYNAMIN"/>
</dbReference>
<accession>A0A0C2N0E3</accession>
<dbReference type="Pfam" id="PF00350">
    <property type="entry name" value="Dynamin_N"/>
    <property type="match status" value="1"/>
</dbReference>
<evidence type="ECO:0000259" key="1">
    <source>
        <dbReference type="SMART" id="SM00053"/>
    </source>
</evidence>
<dbReference type="AlphaFoldDB" id="A0A0C2N0E3"/>
<dbReference type="InterPro" id="IPR027417">
    <property type="entry name" value="P-loop_NTPase"/>
</dbReference>
<dbReference type="GO" id="GO:0016020">
    <property type="term" value="C:membrane"/>
    <property type="evidence" value="ECO:0007669"/>
    <property type="project" value="TreeGrafter"/>
</dbReference>
<dbReference type="InterPro" id="IPR001401">
    <property type="entry name" value="Dynamin_GTPase"/>
</dbReference>
<comment type="caution">
    <text evidence="2">The sequence shown here is derived from an EMBL/GenBank/DDBJ whole genome shotgun (WGS) entry which is preliminary data.</text>
</comment>
<dbReference type="PANTHER" id="PTHR11566">
    <property type="entry name" value="DYNAMIN"/>
    <property type="match status" value="1"/>
</dbReference>
<dbReference type="EMBL" id="JWZT01001011">
    <property type="protein sequence ID" value="KII73071.1"/>
    <property type="molecule type" value="Genomic_DNA"/>
</dbReference>
<evidence type="ECO:0000313" key="2">
    <source>
        <dbReference type="EMBL" id="KII73071.1"/>
    </source>
</evidence>
<dbReference type="InterPro" id="IPR045063">
    <property type="entry name" value="Dynamin_N"/>
</dbReference>
<dbReference type="SUPFAM" id="SSF52540">
    <property type="entry name" value="P-loop containing nucleoside triphosphate hydrolases"/>
    <property type="match status" value="1"/>
</dbReference>
<name>A0A0C2N0E3_THEKT</name>
<keyword evidence="3" id="KW-1185">Reference proteome</keyword>
<dbReference type="GO" id="GO:0003924">
    <property type="term" value="F:GTPase activity"/>
    <property type="evidence" value="ECO:0007669"/>
    <property type="project" value="InterPro"/>
</dbReference>
<organism evidence="2 3">
    <name type="scientific">Thelohanellus kitauei</name>
    <name type="common">Myxosporean</name>
    <dbReference type="NCBI Taxonomy" id="669202"/>
    <lineage>
        <taxon>Eukaryota</taxon>
        <taxon>Metazoa</taxon>
        <taxon>Cnidaria</taxon>
        <taxon>Myxozoa</taxon>
        <taxon>Myxosporea</taxon>
        <taxon>Bivalvulida</taxon>
        <taxon>Platysporina</taxon>
        <taxon>Myxobolidae</taxon>
        <taxon>Thelohanellus</taxon>
    </lineage>
</organism>
<protein>
    <submittedName>
        <fullName evidence="2">Dynamin-1</fullName>
    </submittedName>
</protein>
<gene>
    <name evidence="2" type="ORF">RF11_12465</name>
</gene>
<dbReference type="GO" id="GO:0005737">
    <property type="term" value="C:cytoplasm"/>
    <property type="evidence" value="ECO:0007669"/>
    <property type="project" value="TreeGrafter"/>
</dbReference>
<proteinExistence type="predicted"/>
<dbReference type="OrthoDB" id="5061070at2759"/>
<evidence type="ECO:0000313" key="3">
    <source>
        <dbReference type="Proteomes" id="UP000031668"/>
    </source>
</evidence>
<dbReference type="Gene3D" id="3.40.50.300">
    <property type="entry name" value="P-loop containing nucleotide triphosphate hydrolases"/>
    <property type="match status" value="2"/>
</dbReference>
<dbReference type="GO" id="GO:0008017">
    <property type="term" value="F:microtubule binding"/>
    <property type="evidence" value="ECO:0007669"/>
    <property type="project" value="TreeGrafter"/>
</dbReference>
<dbReference type="InterPro" id="IPR022812">
    <property type="entry name" value="Dynamin"/>
</dbReference>
<dbReference type="SMART" id="SM00053">
    <property type="entry name" value="DYNc"/>
    <property type="match status" value="1"/>
</dbReference>